<sequence length="65" mass="7174">MLKSICSWTVVQIEGAAEARRWNRPPSMGRALCVHPEKQHDGRNQKKADGTLAHAMYGSVAKSVI</sequence>
<gene>
    <name evidence="1" type="ORF">XH99_02575</name>
</gene>
<comment type="caution">
    <text evidence="1">The sequence shown here is derived from an EMBL/GenBank/DDBJ whole genome shotgun (WGS) entry which is preliminary data.</text>
</comment>
<reference evidence="1 2" key="1">
    <citation type="submission" date="2015-04" db="EMBL/GenBank/DDBJ databases">
        <title>Comparative genomics of rhizobia nodulating Arachis hypogaea in China.</title>
        <authorList>
            <person name="Li Y."/>
        </authorList>
    </citation>
    <scope>NUCLEOTIDE SEQUENCE [LARGE SCALE GENOMIC DNA]</scope>
    <source>
        <strain evidence="1 2">CCBAU 51757</strain>
    </source>
</reference>
<dbReference type="Proteomes" id="UP000289546">
    <property type="component" value="Unassembled WGS sequence"/>
</dbReference>
<protein>
    <submittedName>
        <fullName evidence="1">Uncharacterized protein</fullName>
    </submittedName>
</protein>
<accession>A0A4Q0SER9</accession>
<organism evidence="1 2">
    <name type="scientific">Bradyrhizobium nanningense</name>
    <dbReference type="NCBI Taxonomy" id="1325118"/>
    <lineage>
        <taxon>Bacteria</taxon>
        <taxon>Pseudomonadati</taxon>
        <taxon>Pseudomonadota</taxon>
        <taxon>Alphaproteobacteria</taxon>
        <taxon>Hyphomicrobiales</taxon>
        <taxon>Nitrobacteraceae</taxon>
        <taxon>Bradyrhizobium</taxon>
    </lineage>
</organism>
<keyword evidence="2" id="KW-1185">Reference proteome</keyword>
<name>A0A4Q0SER9_9BRAD</name>
<evidence type="ECO:0000313" key="1">
    <source>
        <dbReference type="EMBL" id="RXH37923.1"/>
    </source>
</evidence>
<proteinExistence type="predicted"/>
<dbReference type="EMBL" id="LBJQ01000008">
    <property type="protein sequence ID" value="RXH37923.1"/>
    <property type="molecule type" value="Genomic_DNA"/>
</dbReference>
<evidence type="ECO:0000313" key="2">
    <source>
        <dbReference type="Proteomes" id="UP000289546"/>
    </source>
</evidence>
<dbReference type="AlphaFoldDB" id="A0A4Q0SER9"/>